<dbReference type="GO" id="GO:0016020">
    <property type="term" value="C:membrane"/>
    <property type="evidence" value="ECO:0007669"/>
    <property type="project" value="UniProtKB-SubCell"/>
</dbReference>
<evidence type="ECO:0000313" key="12">
    <source>
        <dbReference type="Proteomes" id="UP000198462"/>
    </source>
</evidence>
<keyword evidence="6 8" id="KW-1133">Transmembrane helix</keyword>
<organism evidence="11 12">
    <name type="scientific">Pacificimonas flava</name>
    <dbReference type="NCBI Taxonomy" id="1234595"/>
    <lineage>
        <taxon>Bacteria</taxon>
        <taxon>Pseudomonadati</taxon>
        <taxon>Pseudomonadota</taxon>
        <taxon>Alphaproteobacteria</taxon>
        <taxon>Sphingomonadales</taxon>
        <taxon>Sphingosinicellaceae</taxon>
        <taxon>Pacificimonas</taxon>
    </lineage>
</organism>
<evidence type="ECO:0000256" key="6">
    <source>
        <dbReference type="ARBA" id="ARBA00022989"/>
    </source>
</evidence>
<feature type="domain" description="Glycosyltransferase 2-like" evidence="9">
    <location>
        <begin position="16"/>
        <end position="178"/>
    </location>
</feature>
<dbReference type="InterPro" id="IPR007267">
    <property type="entry name" value="GtrA_DPMS_TM"/>
</dbReference>
<evidence type="ECO:0000313" key="11">
    <source>
        <dbReference type="EMBL" id="OWV34581.1"/>
    </source>
</evidence>
<dbReference type="Proteomes" id="UP000198462">
    <property type="component" value="Unassembled WGS sequence"/>
</dbReference>
<evidence type="ECO:0000259" key="10">
    <source>
        <dbReference type="Pfam" id="PF04138"/>
    </source>
</evidence>
<keyword evidence="7 8" id="KW-0472">Membrane</keyword>
<protein>
    <submittedName>
        <fullName evidence="11">Dolichol monophosphate mannose synthase</fullName>
    </submittedName>
</protein>
<evidence type="ECO:0000256" key="7">
    <source>
        <dbReference type="ARBA" id="ARBA00023136"/>
    </source>
</evidence>
<dbReference type="InterPro" id="IPR001173">
    <property type="entry name" value="Glyco_trans_2-like"/>
</dbReference>
<feature type="transmembrane region" description="Helical" evidence="8">
    <location>
        <begin position="248"/>
        <end position="269"/>
    </location>
</feature>
<evidence type="ECO:0000256" key="5">
    <source>
        <dbReference type="ARBA" id="ARBA00022692"/>
    </source>
</evidence>
<comment type="subcellular location">
    <subcellularLocation>
        <location evidence="1">Membrane</location>
        <topology evidence="1">Multi-pass membrane protein</topology>
    </subcellularLocation>
</comment>
<evidence type="ECO:0000256" key="1">
    <source>
        <dbReference type="ARBA" id="ARBA00004141"/>
    </source>
</evidence>
<feature type="transmembrane region" description="Helical" evidence="8">
    <location>
        <begin position="275"/>
        <end position="295"/>
    </location>
</feature>
<evidence type="ECO:0000256" key="3">
    <source>
        <dbReference type="ARBA" id="ARBA00022676"/>
    </source>
</evidence>
<evidence type="ECO:0000256" key="8">
    <source>
        <dbReference type="SAM" id="Phobius"/>
    </source>
</evidence>
<gene>
    <name evidence="11" type="ORF">B5C34_01560</name>
</gene>
<comment type="similarity">
    <text evidence="2">Belongs to the glycosyltransferase 2 family.</text>
</comment>
<dbReference type="GO" id="GO:0004582">
    <property type="term" value="F:dolichyl-phosphate beta-D-mannosyltransferase activity"/>
    <property type="evidence" value="ECO:0007669"/>
    <property type="project" value="InterPro"/>
</dbReference>
<evidence type="ECO:0000256" key="4">
    <source>
        <dbReference type="ARBA" id="ARBA00022679"/>
    </source>
</evidence>
<keyword evidence="4" id="KW-0808">Transferase</keyword>
<sequence>METFRHVENRPLELAVVVPVLNEHDNVGPLLEKLSIALAGIEFEVIFVDDGSGDGTPERVEAIAATDRRVRLLRRIGRRGLSSAVVEGFLSTVAQVVAVIDGDLQHDETVLPGLYRAIAEDGYELAVGTRYAEGGGTGDWDRARERISRLATRLAAPVTKTLLSDPMSGFFAAKRAVVLEAASDLSSVGYKILLDLVASHPRRLTLKEVPYEFRSRTAGESKLDSAVALEYFELLLDKLVGRFVPVKFLMFGAVGALGLLVHLCVLGVALNAAGLGFAAAQTLAVLTAMTFNYALNNAFTYRDRRLSGFAWWRGLASFALVCSAGAAANVGVAGFVFGEQGADWWLAGALGALVGAIWNYAVTSWLTWSRR</sequence>
<feature type="domain" description="GtrA/DPMS transmembrane" evidence="10">
    <location>
        <begin position="251"/>
        <end position="368"/>
    </location>
</feature>
<comment type="caution">
    <text evidence="11">The sequence shown here is derived from an EMBL/GenBank/DDBJ whole genome shotgun (WGS) entry which is preliminary data.</text>
</comment>
<accession>A0A219B8H2</accession>
<evidence type="ECO:0000256" key="2">
    <source>
        <dbReference type="ARBA" id="ARBA00006739"/>
    </source>
</evidence>
<name>A0A219B8H2_9SPHN</name>
<dbReference type="SUPFAM" id="SSF53448">
    <property type="entry name" value="Nucleotide-diphospho-sugar transferases"/>
    <property type="match status" value="1"/>
</dbReference>
<keyword evidence="5 8" id="KW-0812">Transmembrane</keyword>
<dbReference type="PANTHER" id="PTHR43398">
    <property type="entry name" value="DOLICHOL-PHOSPHATE MANNOSYLTRANSFERASE SUBUNIT 1"/>
    <property type="match status" value="1"/>
</dbReference>
<dbReference type="GO" id="GO:0009247">
    <property type="term" value="P:glycolipid biosynthetic process"/>
    <property type="evidence" value="ECO:0007669"/>
    <property type="project" value="TreeGrafter"/>
</dbReference>
<dbReference type="Pfam" id="PF04138">
    <property type="entry name" value="GtrA_DPMS_TM"/>
    <property type="match status" value="1"/>
</dbReference>
<keyword evidence="3" id="KW-0328">Glycosyltransferase</keyword>
<dbReference type="Pfam" id="PF00535">
    <property type="entry name" value="Glycos_transf_2"/>
    <property type="match status" value="1"/>
</dbReference>
<reference evidence="12" key="1">
    <citation type="submission" date="2017-05" db="EMBL/GenBank/DDBJ databases">
        <authorList>
            <person name="Lin X."/>
        </authorList>
    </citation>
    <scope>NUCLEOTIDE SEQUENCE [LARGE SCALE GENOMIC DNA]</scope>
    <source>
        <strain evidence="12">JLT2012</strain>
    </source>
</reference>
<dbReference type="InterPro" id="IPR029044">
    <property type="entry name" value="Nucleotide-diphossugar_trans"/>
</dbReference>
<dbReference type="InterPro" id="IPR039528">
    <property type="entry name" value="DPM1-like"/>
</dbReference>
<keyword evidence="12" id="KW-1185">Reference proteome</keyword>
<dbReference type="GO" id="GO:0000271">
    <property type="term" value="P:polysaccharide biosynthetic process"/>
    <property type="evidence" value="ECO:0007669"/>
    <property type="project" value="InterPro"/>
</dbReference>
<dbReference type="PANTHER" id="PTHR43398:SF1">
    <property type="entry name" value="DOLICHOL-PHOSPHATE MANNOSYLTRANSFERASE SUBUNIT 1"/>
    <property type="match status" value="1"/>
</dbReference>
<feature type="transmembrane region" description="Helical" evidence="8">
    <location>
        <begin position="344"/>
        <end position="368"/>
    </location>
</feature>
<dbReference type="EMBL" id="NFZT01000001">
    <property type="protein sequence ID" value="OWV34581.1"/>
    <property type="molecule type" value="Genomic_DNA"/>
</dbReference>
<dbReference type="AlphaFoldDB" id="A0A219B8H2"/>
<proteinExistence type="inferred from homology"/>
<dbReference type="Gene3D" id="3.90.550.10">
    <property type="entry name" value="Spore Coat Polysaccharide Biosynthesis Protein SpsA, Chain A"/>
    <property type="match status" value="1"/>
</dbReference>
<feature type="transmembrane region" description="Helical" evidence="8">
    <location>
        <begin position="315"/>
        <end position="338"/>
    </location>
</feature>
<dbReference type="OrthoDB" id="9811222at2"/>
<evidence type="ECO:0000259" key="9">
    <source>
        <dbReference type="Pfam" id="PF00535"/>
    </source>
</evidence>
<dbReference type="CDD" id="cd06442">
    <property type="entry name" value="DPM1_like"/>
    <property type="match status" value="1"/>
</dbReference>